<proteinExistence type="predicted"/>
<evidence type="ECO:0000256" key="1">
    <source>
        <dbReference type="SAM" id="MobiDB-lite"/>
    </source>
</evidence>
<evidence type="ECO:0000313" key="3">
    <source>
        <dbReference type="Proteomes" id="UP000482800"/>
    </source>
</evidence>
<comment type="caution">
    <text evidence="2">The sequence shown here is derived from an EMBL/GenBank/DDBJ whole genome shotgun (WGS) entry which is preliminary data.</text>
</comment>
<evidence type="ECO:0000313" key="2">
    <source>
        <dbReference type="EMBL" id="GFJ77221.1"/>
    </source>
</evidence>
<dbReference type="Proteomes" id="UP000482800">
    <property type="component" value="Unassembled WGS sequence"/>
</dbReference>
<gene>
    <name evidence="2" type="ORF">Phou_014010</name>
</gene>
<dbReference type="AlphaFoldDB" id="A0A6V8K495"/>
<organism evidence="2 3">
    <name type="scientific">Phytohabitans houttuyneae</name>
    <dbReference type="NCBI Taxonomy" id="1076126"/>
    <lineage>
        <taxon>Bacteria</taxon>
        <taxon>Bacillati</taxon>
        <taxon>Actinomycetota</taxon>
        <taxon>Actinomycetes</taxon>
        <taxon>Micromonosporales</taxon>
        <taxon>Micromonosporaceae</taxon>
    </lineage>
</organism>
<accession>A0A6V8K495</accession>
<reference evidence="2 3" key="1">
    <citation type="submission" date="2020-03" db="EMBL/GenBank/DDBJ databases">
        <title>Whole genome shotgun sequence of Phytohabitans houttuyneae NBRC 108639.</title>
        <authorList>
            <person name="Komaki H."/>
            <person name="Tamura T."/>
        </authorList>
    </citation>
    <scope>NUCLEOTIDE SEQUENCE [LARGE SCALE GENOMIC DNA]</scope>
    <source>
        <strain evidence="2 3">NBRC 108639</strain>
    </source>
</reference>
<dbReference type="EMBL" id="BLPF01000001">
    <property type="protein sequence ID" value="GFJ77221.1"/>
    <property type="molecule type" value="Genomic_DNA"/>
</dbReference>
<keyword evidence="3" id="KW-1185">Reference proteome</keyword>
<name>A0A6V8K495_9ACTN</name>
<feature type="compositionally biased region" description="Polar residues" evidence="1">
    <location>
        <begin position="1"/>
        <end position="10"/>
    </location>
</feature>
<feature type="region of interest" description="Disordered" evidence="1">
    <location>
        <begin position="1"/>
        <end position="41"/>
    </location>
</feature>
<protein>
    <submittedName>
        <fullName evidence="2">Uncharacterized protein</fullName>
    </submittedName>
</protein>
<sequence length="65" mass="6705">MTGRRSSVSRLHNDAGPRAIPPDNRIVAPRNAFTPEPDAGRAADIGRVTSAQGHAEGGAVAFRAG</sequence>
<reference evidence="2 3" key="2">
    <citation type="submission" date="2020-03" db="EMBL/GenBank/DDBJ databases">
        <authorList>
            <person name="Ichikawa N."/>
            <person name="Kimura A."/>
            <person name="Kitahashi Y."/>
            <person name="Uohara A."/>
        </authorList>
    </citation>
    <scope>NUCLEOTIDE SEQUENCE [LARGE SCALE GENOMIC DNA]</scope>
    <source>
        <strain evidence="2 3">NBRC 108639</strain>
    </source>
</reference>